<dbReference type="InterPro" id="IPR026870">
    <property type="entry name" value="Zinc_ribbon_dom"/>
</dbReference>
<accession>A0A9D2FID8</accession>
<dbReference type="InterPro" id="IPR038587">
    <property type="entry name" value="Ribosomal_eL40_sf"/>
</dbReference>
<sequence>MDAEKWKDTILAKSREYVEIGVSVASDLTEKGRTQARILSNQAKISKAQRQLGALVYSLAKGNEENQPLVDKYIDMIDSIEQENRQLKAKLTPAEATEVENAAVDAEADLADVMADPVQEEPEASSAGAPAGTDADAAGKKYCPQCGAEVAPDALFCTKCGAQL</sequence>
<dbReference type="Pfam" id="PF13240">
    <property type="entry name" value="Zn_Ribbon_1"/>
    <property type="match status" value="1"/>
</dbReference>
<keyword evidence="1" id="KW-0175">Coiled coil</keyword>
<feature type="domain" description="Zinc-ribbon" evidence="3">
    <location>
        <begin position="142"/>
        <end position="164"/>
    </location>
</feature>
<name>A0A9D2FID8_9FIRM</name>
<dbReference type="EMBL" id="DXBJ01000078">
    <property type="protein sequence ID" value="HIZ58936.1"/>
    <property type="molecule type" value="Genomic_DNA"/>
</dbReference>
<dbReference type="Gene3D" id="4.10.1060.50">
    <property type="match status" value="1"/>
</dbReference>
<organism evidence="4 5">
    <name type="scientific">Candidatus Faecalibacterium gallistercoris</name>
    <dbReference type="NCBI Taxonomy" id="2838579"/>
    <lineage>
        <taxon>Bacteria</taxon>
        <taxon>Bacillati</taxon>
        <taxon>Bacillota</taxon>
        <taxon>Clostridia</taxon>
        <taxon>Eubacteriales</taxon>
        <taxon>Oscillospiraceae</taxon>
        <taxon>Faecalibacterium</taxon>
    </lineage>
</organism>
<proteinExistence type="predicted"/>
<evidence type="ECO:0000256" key="1">
    <source>
        <dbReference type="SAM" id="Coils"/>
    </source>
</evidence>
<evidence type="ECO:0000259" key="3">
    <source>
        <dbReference type="Pfam" id="PF13240"/>
    </source>
</evidence>
<feature type="compositionally biased region" description="Low complexity" evidence="2">
    <location>
        <begin position="124"/>
        <end position="136"/>
    </location>
</feature>
<reference evidence="4" key="1">
    <citation type="journal article" date="2021" name="PeerJ">
        <title>Extensive microbial diversity within the chicken gut microbiome revealed by metagenomics and culture.</title>
        <authorList>
            <person name="Gilroy R."/>
            <person name="Ravi A."/>
            <person name="Getino M."/>
            <person name="Pursley I."/>
            <person name="Horton D.L."/>
            <person name="Alikhan N.F."/>
            <person name="Baker D."/>
            <person name="Gharbi K."/>
            <person name="Hall N."/>
            <person name="Watson M."/>
            <person name="Adriaenssens E.M."/>
            <person name="Foster-Nyarko E."/>
            <person name="Jarju S."/>
            <person name="Secka A."/>
            <person name="Antonio M."/>
            <person name="Oren A."/>
            <person name="Chaudhuri R.R."/>
            <person name="La Ragione R."/>
            <person name="Hildebrand F."/>
            <person name="Pallen M.J."/>
        </authorList>
    </citation>
    <scope>NUCLEOTIDE SEQUENCE</scope>
    <source>
        <strain evidence="4">ChiBcec16-3735</strain>
    </source>
</reference>
<comment type="caution">
    <text evidence="4">The sequence shown here is derived from an EMBL/GenBank/DDBJ whole genome shotgun (WGS) entry which is preliminary data.</text>
</comment>
<reference evidence="4" key="2">
    <citation type="submission" date="2021-04" db="EMBL/GenBank/DDBJ databases">
        <authorList>
            <person name="Gilroy R."/>
        </authorList>
    </citation>
    <scope>NUCLEOTIDE SEQUENCE</scope>
    <source>
        <strain evidence="4">ChiBcec16-3735</strain>
    </source>
</reference>
<protein>
    <submittedName>
        <fullName evidence="4">Zinc ribbon domain-containing protein</fullName>
    </submittedName>
</protein>
<feature type="coiled-coil region" evidence="1">
    <location>
        <begin position="70"/>
        <end position="97"/>
    </location>
</feature>
<dbReference type="AlphaFoldDB" id="A0A9D2FID8"/>
<evidence type="ECO:0000313" key="5">
    <source>
        <dbReference type="Proteomes" id="UP000824065"/>
    </source>
</evidence>
<dbReference type="Proteomes" id="UP000824065">
    <property type="component" value="Unassembled WGS sequence"/>
</dbReference>
<gene>
    <name evidence="4" type="ORF">H9725_10295</name>
</gene>
<evidence type="ECO:0000256" key="2">
    <source>
        <dbReference type="SAM" id="MobiDB-lite"/>
    </source>
</evidence>
<feature type="region of interest" description="Disordered" evidence="2">
    <location>
        <begin position="111"/>
        <end position="136"/>
    </location>
</feature>
<evidence type="ECO:0000313" key="4">
    <source>
        <dbReference type="EMBL" id="HIZ58936.1"/>
    </source>
</evidence>